<dbReference type="Gene3D" id="3.40.630.40">
    <property type="entry name" value="Zn-dependent exopeptidases"/>
    <property type="match status" value="1"/>
</dbReference>
<feature type="non-terminal residue" evidence="1">
    <location>
        <position position="1"/>
    </location>
</feature>
<name>A0A0F9H1G4_9ZZZZ</name>
<dbReference type="AlphaFoldDB" id="A0A0F9H1G4"/>
<evidence type="ECO:0000313" key="1">
    <source>
        <dbReference type="EMBL" id="KKL75485.1"/>
    </source>
</evidence>
<comment type="caution">
    <text evidence="1">The sequence shown here is derived from an EMBL/GenBank/DDBJ whole genome shotgun (WGS) entry which is preliminary data.</text>
</comment>
<organism evidence="1">
    <name type="scientific">marine sediment metagenome</name>
    <dbReference type="NCBI Taxonomy" id="412755"/>
    <lineage>
        <taxon>unclassified sequences</taxon>
        <taxon>metagenomes</taxon>
        <taxon>ecological metagenomes</taxon>
    </lineage>
</organism>
<protein>
    <submittedName>
        <fullName evidence="1">Uncharacterized protein</fullName>
    </submittedName>
</protein>
<gene>
    <name evidence="1" type="ORF">LCGC14_2054410</name>
</gene>
<dbReference type="SUPFAM" id="SSF53187">
    <property type="entry name" value="Zn-dependent exopeptidases"/>
    <property type="match status" value="1"/>
</dbReference>
<reference evidence="1" key="1">
    <citation type="journal article" date="2015" name="Nature">
        <title>Complex archaea that bridge the gap between prokaryotes and eukaryotes.</title>
        <authorList>
            <person name="Spang A."/>
            <person name="Saw J.H."/>
            <person name="Jorgensen S.L."/>
            <person name="Zaremba-Niedzwiedzka K."/>
            <person name="Martijn J."/>
            <person name="Lind A.E."/>
            <person name="van Eijk R."/>
            <person name="Schleper C."/>
            <person name="Guy L."/>
            <person name="Ettema T.J."/>
        </authorList>
    </citation>
    <scope>NUCLEOTIDE SEQUENCE</scope>
</reference>
<sequence length="160" mass="19229">YALVSRREMDLNRPLNETNEPAILEFRRAIFFILNHLKILDSNNTLKRPYLHLALHGMKDYAHKEINIGTRYNQTCSNNIFAWFRNKLGKYCKEIFDRDLKILYNKEFIGNSSKGVHRKKYGIFFNTIQIEINKTLRTKYFSKTIEILTRIIKDFYQEKN</sequence>
<accession>A0A0F9H1G4</accession>
<dbReference type="EMBL" id="LAZR01024338">
    <property type="protein sequence ID" value="KKL75485.1"/>
    <property type="molecule type" value="Genomic_DNA"/>
</dbReference>
<proteinExistence type="predicted"/>